<reference evidence="2 3" key="1">
    <citation type="submission" date="2024-11" db="EMBL/GenBank/DDBJ databases">
        <authorList>
            <person name="Heng Y.C."/>
            <person name="Lim A.C.H."/>
            <person name="Lee J.K.Y."/>
            <person name="Kittelmann S."/>
        </authorList>
    </citation>
    <scope>NUCLEOTIDE SEQUENCE [LARGE SCALE GENOMIC DNA]</scope>
    <source>
        <strain evidence="2 3">WILCCON 0114</strain>
    </source>
</reference>
<feature type="domain" description="Glycosyltransferase 2-like" evidence="1">
    <location>
        <begin position="7"/>
        <end position="115"/>
    </location>
</feature>
<dbReference type="Pfam" id="PF00535">
    <property type="entry name" value="Glycos_transf_2"/>
    <property type="match status" value="1"/>
</dbReference>
<dbReference type="InterPro" id="IPR001173">
    <property type="entry name" value="Glyco_trans_2-like"/>
</dbReference>
<sequence length="282" mass="33390">MNKIAAVVVTYNRKEKLSINLKCLLNQKRNLDRIYIVDNGSTDGTDKMIQEMLLQHKNIQYIRLHNNIGGSGGFYVGIKSAYDDGFEYIWGMDDDAYPNEDALLQLESVRERLPQDVCLWSNCDMDIDFDKNDYKEVDFWIFVGFYISRNVISKVGFPRADFFIYHDDVEYANRIKRFGYKIIKVKNSIINHKSFEQRKFYEKKICGKLIKFPIMNDWRIYYLVRNSILMYKISDIKRYRQIFITNPKIFLKIVLLNTDQKLIFLRGYIDGILNISGIKVLP</sequence>
<name>A0ABW8TBP4_9CLOT</name>
<dbReference type="EMBL" id="JBJIAA010000001">
    <property type="protein sequence ID" value="MFL0249127.1"/>
    <property type="molecule type" value="Genomic_DNA"/>
</dbReference>
<dbReference type="SUPFAM" id="SSF53448">
    <property type="entry name" value="Nucleotide-diphospho-sugar transferases"/>
    <property type="match status" value="1"/>
</dbReference>
<accession>A0ABW8TBP4</accession>
<proteinExistence type="predicted"/>
<gene>
    <name evidence="2" type="ORF">ACJDT4_01735</name>
</gene>
<evidence type="ECO:0000313" key="2">
    <source>
        <dbReference type="EMBL" id="MFL0249127.1"/>
    </source>
</evidence>
<evidence type="ECO:0000259" key="1">
    <source>
        <dbReference type="Pfam" id="PF00535"/>
    </source>
</evidence>
<evidence type="ECO:0000313" key="3">
    <source>
        <dbReference type="Proteomes" id="UP001623592"/>
    </source>
</evidence>
<keyword evidence="3" id="KW-1185">Reference proteome</keyword>
<dbReference type="CDD" id="cd04185">
    <property type="entry name" value="GT_2_like_b"/>
    <property type="match status" value="1"/>
</dbReference>
<dbReference type="PANTHER" id="PTHR43685:SF2">
    <property type="entry name" value="GLYCOSYLTRANSFERASE 2-LIKE DOMAIN-CONTAINING PROTEIN"/>
    <property type="match status" value="1"/>
</dbReference>
<dbReference type="InterPro" id="IPR029044">
    <property type="entry name" value="Nucleotide-diphossugar_trans"/>
</dbReference>
<comment type="caution">
    <text evidence="2">The sequence shown here is derived from an EMBL/GenBank/DDBJ whole genome shotgun (WGS) entry which is preliminary data.</text>
</comment>
<organism evidence="2 3">
    <name type="scientific">Clostridium neuense</name>
    <dbReference type="NCBI Taxonomy" id="1728934"/>
    <lineage>
        <taxon>Bacteria</taxon>
        <taxon>Bacillati</taxon>
        <taxon>Bacillota</taxon>
        <taxon>Clostridia</taxon>
        <taxon>Eubacteriales</taxon>
        <taxon>Clostridiaceae</taxon>
        <taxon>Clostridium</taxon>
    </lineage>
</organism>
<dbReference type="PANTHER" id="PTHR43685">
    <property type="entry name" value="GLYCOSYLTRANSFERASE"/>
    <property type="match status" value="1"/>
</dbReference>
<dbReference type="RefSeq" id="WP_406785801.1">
    <property type="nucleotide sequence ID" value="NZ_JBJIAA010000001.1"/>
</dbReference>
<protein>
    <submittedName>
        <fullName evidence="2">Glycosyltransferase family 2 protein</fullName>
    </submittedName>
</protein>
<dbReference type="Proteomes" id="UP001623592">
    <property type="component" value="Unassembled WGS sequence"/>
</dbReference>
<dbReference type="Gene3D" id="3.90.550.10">
    <property type="entry name" value="Spore Coat Polysaccharide Biosynthesis Protein SpsA, Chain A"/>
    <property type="match status" value="1"/>
</dbReference>
<dbReference type="InterPro" id="IPR050834">
    <property type="entry name" value="Glycosyltransf_2"/>
</dbReference>